<dbReference type="PANTHER" id="PTHR30189:SF1">
    <property type="entry name" value="LPS-ASSEMBLY PROTEIN LPTD"/>
    <property type="match status" value="1"/>
</dbReference>
<sequence length="865" mass="99028">MLLCIFPFCCYSQNQTDTIPNNILSSSIDSLVSIGDSTLLKNDSIKTKKRKKTFDERVNYSAQDSIAIDLDSKKVFLYNNSKIVMGKTELEAGEITIGFKTKELHAQGTEDSLKNMTQHPKFKDNGAEYNAKVIDYNIETKKGLISGVFTKEGEGYLHGTQVKKVDDKIMFIKGGQFTTCDLEHPHFAINFNKAKVVTQDKIVTGPAWFTIMDIPLPLAIPFGYFPFTSQKKSGFLMPTYGYAQNRGYYLRNIGWYFAISDYVDLSLQADVYTNMSWAGNLKTSYAKRYKYRGGFELRYEVNKTGISNTPSYNEQTDFRFRWTHNQDSKSHPYRNFSANVNLVSSTFNQYAVSTSDYFNNTTTSSIAYSTRFGEKVSFTANLGEVYNANTKAISLDLPSISLSTSQFYPLRRKKMKGKTRWYEDISVSYRTSLTNTINTYDSLLLSKDIVKYMKNGMQHSIPIQSNIKVLKHLNWTNSINYTERWYLNYITKKLDPMDTNQVAVLKDTIMGFFANRDANFSSNLNTRIYGMFTFKKGYLKAIRHVINPAISFTFTPDFSNPSLGFYDFYLDKNNNKVYYSKTEDGMFGSPPNGQSGVVGFSIGNNLEIKVKSSKDTVEGATKITLLESLNLSTGYDLAKDSVNWQPLRLNARTTLFKKLIINFSASFTPYAMDSLGRLTNQLLLNTENRLFKRQNSQWDLNLSWQLTGKGNKPSTNNNEKSKDFVSPSQMSYSPFVNPNEVLGHEVDFTIPWTLNLGLTYSQLSSFVMAIAGYETNKSAVFTLKGDINLTPKWKIGLTSGYDFINKDYTYTSIDFYRDLHCWEMRMNWVPFGFRQGWNFTIAVKASMLQDLKYELRDDFRNRVQY</sequence>
<name>A0A644UE82_9ZZZZ</name>
<accession>A0A644UE82</accession>
<gene>
    <name evidence="2" type="primary">lptD_12</name>
    <name evidence="2" type="ORF">SDC9_23147</name>
</gene>
<dbReference type="EMBL" id="VSSQ01000105">
    <property type="protein sequence ID" value="MPL77293.1"/>
    <property type="molecule type" value="Genomic_DNA"/>
</dbReference>
<organism evidence="2">
    <name type="scientific">bioreactor metagenome</name>
    <dbReference type="NCBI Taxonomy" id="1076179"/>
    <lineage>
        <taxon>unclassified sequences</taxon>
        <taxon>metagenomes</taxon>
        <taxon>ecological metagenomes</taxon>
    </lineage>
</organism>
<proteinExistence type="predicted"/>
<dbReference type="PANTHER" id="PTHR30189">
    <property type="entry name" value="LPS-ASSEMBLY PROTEIN"/>
    <property type="match status" value="1"/>
</dbReference>
<comment type="caution">
    <text evidence="2">The sequence shown here is derived from an EMBL/GenBank/DDBJ whole genome shotgun (WGS) entry which is preliminary data.</text>
</comment>
<reference evidence="2" key="1">
    <citation type="submission" date="2019-08" db="EMBL/GenBank/DDBJ databases">
        <authorList>
            <person name="Kucharzyk K."/>
            <person name="Murdoch R.W."/>
            <person name="Higgins S."/>
            <person name="Loffler F."/>
        </authorList>
    </citation>
    <scope>NUCLEOTIDE SEQUENCE</scope>
</reference>
<feature type="domain" description="LPS-assembly protein LptD central" evidence="1">
    <location>
        <begin position="202"/>
        <end position="670"/>
    </location>
</feature>
<dbReference type="InterPro" id="IPR050218">
    <property type="entry name" value="LptD"/>
</dbReference>
<dbReference type="GO" id="GO:1990351">
    <property type="term" value="C:transporter complex"/>
    <property type="evidence" value="ECO:0007669"/>
    <property type="project" value="TreeGrafter"/>
</dbReference>
<dbReference type="InterPro" id="IPR045659">
    <property type="entry name" value="LptD_2"/>
</dbReference>
<dbReference type="AlphaFoldDB" id="A0A644UE82"/>
<protein>
    <submittedName>
        <fullName evidence="2">LPS-assembly protein LptD</fullName>
    </submittedName>
</protein>
<evidence type="ECO:0000259" key="1">
    <source>
        <dbReference type="Pfam" id="PF19838"/>
    </source>
</evidence>
<dbReference type="Pfam" id="PF19838">
    <property type="entry name" value="LptD_2"/>
    <property type="match status" value="1"/>
</dbReference>
<evidence type="ECO:0000313" key="2">
    <source>
        <dbReference type="EMBL" id="MPL77293.1"/>
    </source>
</evidence>
<dbReference type="GO" id="GO:0009279">
    <property type="term" value="C:cell outer membrane"/>
    <property type="evidence" value="ECO:0007669"/>
    <property type="project" value="TreeGrafter"/>
</dbReference>